<dbReference type="NCBIfam" id="TIGR03292">
    <property type="entry name" value="PhnH_redo"/>
    <property type="match status" value="1"/>
</dbReference>
<evidence type="ECO:0000313" key="1">
    <source>
        <dbReference type="EMBL" id="GGL94158.1"/>
    </source>
</evidence>
<dbReference type="PIRSF" id="PIRSF020680">
    <property type="entry name" value="PhnH"/>
    <property type="match status" value="1"/>
</dbReference>
<gene>
    <name evidence="1" type="ORF">GCM10011534_15390</name>
</gene>
<dbReference type="GO" id="GO:0019634">
    <property type="term" value="P:organic phosphonate metabolic process"/>
    <property type="evidence" value="ECO:0007669"/>
    <property type="project" value="InterPro"/>
</dbReference>
<dbReference type="EMBL" id="BMLF01000001">
    <property type="protein sequence ID" value="GGL94158.1"/>
    <property type="molecule type" value="Genomic_DNA"/>
</dbReference>
<name>A0A917SS58_9RHOB</name>
<dbReference type="Pfam" id="PF05845">
    <property type="entry name" value="PhnH"/>
    <property type="match status" value="1"/>
</dbReference>
<organism evidence="1 2">
    <name type="scientific">Pseudooceanicola nanhaiensis</name>
    <dbReference type="NCBI Taxonomy" id="375761"/>
    <lineage>
        <taxon>Bacteria</taxon>
        <taxon>Pseudomonadati</taxon>
        <taxon>Pseudomonadota</taxon>
        <taxon>Alphaproteobacteria</taxon>
        <taxon>Rhodobacterales</taxon>
        <taxon>Paracoccaceae</taxon>
        <taxon>Pseudooceanicola</taxon>
    </lineage>
</organism>
<dbReference type="GO" id="GO:0016829">
    <property type="term" value="F:lyase activity"/>
    <property type="evidence" value="ECO:0007669"/>
    <property type="project" value="UniProtKB-KW"/>
</dbReference>
<reference evidence="1" key="1">
    <citation type="journal article" date="2014" name="Int. J. Syst. Evol. Microbiol.">
        <title>Complete genome sequence of Corynebacterium casei LMG S-19264T (=DSM 44701T), isolated from a smear-ripened cheese.</title>
        <authorList>
            <consortium name="US DOE Joint Genome Institute (JGI-PGF)"/>
            <person name="Walter F."/>
            <person name="Albersmeier A."/>
            <person name="Kalinowski J."/>
            <person name="Ruckert C."/>
        </authorList>
    </citation>
    <scope>NUCLEOTIDE SEQUENCE</scope>
    <source>
        <strain evidence="1">CGMCC 1.6293</strain>
    </source>
</reference>
<dbReference type="Gene3D" id="3.40.50.11310">
    <property type="entry name" value="Bacterial phosphonate metabolism protein PhnH"/>
    <property type="match status" value="1"/>
</dbReference>
<reference evidence="1" key="2">
    <citation type="submission" date="2020-09" db="EMBL/GenBank/DDBJ databases">
        <authorList>
            <person name="Sun Q."/>
            <person name="Zhou Y."/>
        </authorList>
    </citation>
    <scope>NUCLEOTIDE SEQUENCE</scope>
    <source>
        <strain evidence="1">CGMCC 1.6293</strain>
    </source>
</reference>
<keyword evidence="2" id="KW-1185">Reference proteome</keyword>
<dbReference type="InterPro" id="IPR008772">
    <property type="entry name" value="Phosphonate_metab_PhnH"/>
</dbReference>
<dbReference type="RefSeq" id="WP_028286352.1">
    <property type="nucleotide sequence ID" value="NZ_BMLF01000001.1"/>
</dbReference>
<accession>A0A917SS58</accession>
<dbReference type="InterPro" id="IPR038058">
    <property type="entry name" value="PhnH-like_sp"/>
</dbReference>
<proteinExistence type="predicted"/>
<evidence type="ECO:0000313" key="2">
    <source>
        <dbReference type="Proteomes" id="UP000649829"/>
    </source>
</evidence>
<dbReference type="SUPFAM" id="SSF159709">
    <property type="entry name" value="PhnH-like"/>
    <property type="match status" value="1"/>
</dbReference>
<sequence>MTGTDVLEGGFADAAVEASHAFRAAMNAMARPGRVHDIGGGRAPAPVSGAAASLLLTLCDRETPLHLAGAHDCAAVRDWIAFHLGSPLVGRGDAMFALGTWEALGALTDYPQGEPEYPDRSATLIVEVEALSNQGARLTGPGVKDEAFLDLPDVEAFRRNAALFPLGVDCYFTQAGRIAALPRSTRIG</sequence>
<protein>
    <submittedName>
        <fullName evidence="1">Carbon-phosphorus lyase subunit PhnH</fullName>
    </submittedName>
</protein>
<keyword evidence="1" id="KW-0456">Lyase</keyword>
<dbReference type="AlphaFoldDB" id="A0A917SS58"/>
<dbReference type="Proteomes" id="UP000649829">
    <property type="component" value="Unassembled WGS sequence"/>
</dbReference>
<comment type="caution">
    <text evidence="1">The sequence shown here is derived from an EMBL/GenBank/DDBJ whole genome shotgun (WGS) entry which is preliminary data.</text>
</comment>